<dbReference type="GO" id="GO:0034220">
    <property type="term" value="P:monoatomic ion transmembrane transport"/>
    <property type="evidence" value="ECO:0007669"/>
    <property type="project" value="UniProtKB-KW"/>
</dbReference>
<dbReference type="InterPro" id="IPR013099">
    <property type="entry name" value="K_chnl_dom"/>
</dbReference>
<organism evidence="11 12">
    <name type="scientific">Actinomyces lilanjuaniae</name>
    <dbReference type="NCBI Taxonomy" id="2321394"/>
    <lineage>
        <taxon>Bacteria</taxon>
        <taxon>Bacillati</taxon>
        <taxon>Actinomycetota</taxon>
        <taxon>Actinomycetes</taxon>
        <taxon>Actinomycetales</taxon>
        <taxon>Actinomycetaceae</taxon>
        <taxon>Actinomyces</taxon>
    </lineage>
</organism>
<gene>
    <name evidence="11" type="ORF">D5R93_07775</name>
</gene>
<feature type="compositionally biased region" description="Basic residues" evidence="8">
    <location>
        <begin position="242"/>
        <end position="257"/>
    </location>
</feature>
<keyword evidence="4 9" id="KW-1133">Transmembrane helix</keyword>
<keyword evidence="6 9" id="KW-0472">Membrane</keyword>
<evidence type="ECO:0000259" key="10">
    <source>
        <dbReference type="Pfam" id="PF07885"/>
    </source>
</evidence>
<feature type="region of interest" description="Disordered" evidence="8">
    <location>
        <begin position="199"/>
        <end position="257"/>
    </location>
</feature>
<dbReference type="SUPFAM" id="SSF81324">
    <property type="entry name" value="Voltage-gated potassium channels"/>
    <property type="match status" value="1"/>
</dbReference>
<keyword evidence="7 11" id="KW-0407">Ion channel</keyword>
<evidence type="ECO:0000313" key="11">
    <source>
        <dbReference type="EMBL" id="AYD89946.1"/>
    </source>
</evidence>
<evidence type="ECO:0000256" key="5">
    <source>
        <dbReference type="ARBA" id="ARBA00023065"/>
    </source>
</evidence>
<keyword evidence="12" id="KW-1185">Reference proteome</keyword>
<dbReference type="Proteomes" id="UP000273001">
    <property type="component" value="Chromosome"/>
</dbReference>
<reference evidence="11 12" key="1">
    <citation type="submission" date="2018-09" db="EMBL/GenBank/DDBJ databases">
        <authorList>
            <person name="Li J."/>
        </authorList>
    </citation>
    <scope>NUCLEOTIDE SEQUENCE [LARGE SCALE GENOMIC DNA]</scope>
    <source>
        <strain evidence="11 12">2129</strain>
    </source>
</reference>
<feature type="transmembrane region" description="Helical" evidence="9">
    <location>
        <begin position="108"/>
        <end position="127"/>
    </location>
</feature>
<dbReference type="Gene3D" id="1.20.120.350">
    <property type="entry name" value="Voltage-gated potassium channels. Chain C"/>
    <property type="match status" value="1"/>
</dbReference>
<feature type="transmembrane region" description="Helical" evidence="9">
    <location>
        <begin position="73"/>
        <end position="96"/>
    </location>
</feature>
<dbReference type="RefSeq" id="WP_120204624.1">
    <property type="nucleotide sequence ID" value="NZ_CP032514.1"/>
</dbReference>
<keyword evidence="5" id="KW-0406">Ion transport</keyword>
<evidence type="ECO:0000256" key="2">
    <source>
        <dbReference type="ARBA" id="ARBA00022448"/>
    </source>
</evidence>
<evidence type="ECO:0000256" key="8">
    <source>
        <dbReference type="SAM" id="MobiDB-lite"/>
    </source>
</evidence>
<accession>A0ABN5PT41</accession>
<sequence>MRRTRQQRTDLLLTLVAVAYLGLYSWEVVADLPPRIPEATSLAVSACFLGDYLVRLRAATHRWHWVTHHLLDLVVVVLPVLRPLRLLRLVMVLRVFHGTVGRALRGKVIVYAASGAVLLAWVGSLAVLEAERSVDGATITSLGDALWWSLVTMTTVGYGDIAPVTTTGRLVAMVFMITGVALIGAVTATLSSWIVERATDQEPQDQVPGEGSAPPVPSTRPKPPALQRPGPRRPMVPTNRVSVRRRGPGPARRRRQS</sequence>
<feature type="transmembrane region" description="Helical" evidence="9">
    <location>
        <begin position="170"/>
        <end position="195"/>
    </location>
</feature>
<dbReference type="EMBL" id="CP032514">
    <property type="protein sequence ID" value="AYD89946.1"/>
    <property type="molecule type" value="Genomic_DNA"/>
</dbReference>
<comment type="subcellular location">
    <subcellularLocation>
        <location evidence="1">Membrane</location>
        <topology evidence="1">Multi-pass membrane protein</topology>
    </subcellularLocation>
</comment>
<evidence type="ECO:0000313" key="12">
    <source>
        <dbReference type="Proteomes" id="UP000273001"/>
    </source>
</evidence>
<dbReference type="PANTHER" id="PTHR11537:SF254">
    <property type="entry name" value="POTASSIUM VOLTAGE-GATED CHANNEL PROTEIN SHAB"/>
    <property type="match status" value="1"/>
</dbReference>
<dbReference type="Pfam" id="PF07885">
    <property type="entry name" value="Ion_trans_2"/>
    <property type="match status" value="1"/>
</dbReference>
<feature type="domain" description="Potassium channel" evidence="10">
    <location>
        <begin position="131"/>
        <end position="195"/>
    </location>
</feature>
<evidence type="ECO:0000256" key="9">
    <source>
        <dbReference type="SAM" id="Phobius"/>
    </source>
</evidence>
<dbReference type="InterPro" id="IPR028325">
    <property type="entry name" value="VG_K_chnl"/>
</dbReference>
<evidence type="ECO:0000256" key="1">
    <source>
        <dbReference type="ARBA" id="ARBA00004141"/>
    </source>
</evidence>
<keyword evidence="2" id="KW-0813">Transport</keyword>
<dbReference type="Gene3D" id="1.10.287.70">
    <property type="match status" value="1"/>
</dbReference>
<feature type="compositionally biased region" description="Pro residues" evidence="8">
    <location>
        <begin position="214"/>
        <end position="226"/>
    </location>
</feature>
<evidence type="ECO:0000256" key="7">
    <source>
        <dbReference type="ARBA" id="ARBA00023303"/>
    </source>
</evidence>
<dbReference type="InterPro" id="IPR027359">
    <property type="entry name" value="Volt_channel_dom_sf"/>
</dbReference>
<protein>
    <submittedName>
        <fullName evidence="11">Two pore domain potassium channel family protein</fullName>
    </submittedName>
</protein>
<proteinExistence type="predicted"/>
<dbReference type="PRINTS" id="PR00169">
    <property type="entry name" value="KCHANNEL"/>
</dbReference>
<evidence type="ECO:0000256" key="6">
    <source>
        <dbReference type="ARBA" id="ARBA00023136"/>
    </source>
</evidence>
<evidence type="ECO:0000256" key="4">
    <source>
        <dbReference type="ARBA" id="ARBA00022989"/>
    </source>
</evidence>
<name>A0ABN5PT41_9ACTO</name>
<dbReference type="PANTHER" id="PTHR11537">
    <property type="entry name" value="VOLTAGE-GATED POTASSIUM CHANNEL"/>
    <property type="match status" value="1"/>
</dbReference>
<evidence type="ECO:0000256" key="3">
    <source>
        <dbReference type="ARBA" id="ARBA00022692"/>
    </source>
</evidence>
<keyword evidence="3 9" id="KW-0812">Transmembrane</keyword>